<evidence type="ECO:0000313" key="2">
    <source>
        <dbReference type="Proteomes" id="UP001497602"/>
    </source>
</evidence>
<name>A0ABM9PHK0_9FLAO</name>
<dbReference type="RefSeq" id="WP_348736856.1">
    <property type="nucleotide sequence ID" value="NZ_CAXJRC010000003.1"/>
</dbReference>
<dbReference type="InterPro" id="IPR014710">
    <property type="entry name" value="RmlC-like_jellyroll"/>
</dbReference>
<dbReference type="Gene3D" id="2.60.120.10">
    <property type="entry name" value="Jelly Rolls"/>
    <property type="match status" value="1"/>
</dbReference>
<accession>A0ABM9PHK0</accession>
<gene>
    <name evidence="1" type="ORF">T190115A13A_120067</name>
</gene>
<keyword evidence="2" id="KW-1185">Reference proteome</keyword>
<evidence type="ECO:0000313" key="1">
    <source>
        <dbReference type="EMBL" id="CAL2105072.1"/>
    </source>
</evidence>
<organism evidence="1 2">
    <name type="scientific">Tenacibaculum vairaonense</name>
    <dbReference type="NCBI Taxonomy" id="3137860"/>
    <lineage>
        <taxon>Bacteria</taxon>
        <taxon>Pseudomonadati</taxon>
        <taxon>Bacteroidota</taxon>
        <taxon>Flavobacteriia</taxon>
        <taxon>Flavobacteriales</taxon>
        <taxon>Flavobacteriaceae</taxon>
        <taxon>Tenacibaculum</taxon>
    </lineage>
</organism>
<dbReference type="Proteomes" id="UP001497602">
    <property type="component" value="Unassembled WGS sequence"/>
</dbReference>
<reference evidence="1 2" key="1">
    <citation type="submission" date="2024-05" db="EMBL/GenBank/DDBJ databases">
        <authorList>
            <person name="Duchaud E."/>
        </authorList>
    </citation>
    <scope>NUCLEOTIDE SEQUENCE [LARGE SCALE GENOMIC DNA]</scope>
    <source>
        <strain evidence="1">Ena-SAMPLE-TAB-13-05-2024-13:56:06:370-140305</strain>
    </source>
</reference>
<sequence>MENTEVIQFSYNTIEELYEEIPKMERFFRKIIERSLVASQKRIVRGFSLTAKERYIYFKENYPEIEKRVPQYMVASYLGITREFLSKIRKEIAKEG</sequence>
<evidence type="ECO:0008006" key="3">
    <source>
        <dbReference type="Google" id="ProtNLM"/>
    </source>
</evidence>
<dbReference type="EMBL" id="CAXJRC010000003">
    <property type="protein sequence ID" value="CAL2105072.1"/>
    <property type="molecule type" value="Genomic_DNA"/>
</dbReference>
<proteinExistence type="predicted"/>
<protein>
    <recommendedName>
        <fullName evidence="3">cAMP-binding domain of CRP or a regulatory subunit of cAMP-dependent protein kinases</fullName>
    </recommendedName>
</protein>
<comment type="caution">
    <text evidence="1">The sequence shown here is derived from an EMBL/GenBank/DDBJ whole genome shotgun (WGS) entry which is preliminary data.</text>
</comment>